<dbReference type="GO" id="GO:0005886">
    <property type="term" value="C:plasma membrane"/>
    <property type="evidence" value="ECO:0007669"/>
    <property type="project" value="UniProtKB-SubCell"/>
</dbReference>
<comment type="caution">
    <text evidence="9">The sequence shown here is derived from an EMBL/GenBank/DDBJ whole genome shotgun (WGS) entry which is preliminary data.</text>
</comment>
<dbReference type="AlphaFoldDB" id="A0A2N3WFS2"/>
<reference evidence="9 10" key="1">
    <citation type="submission" date="2017-12" db="EMBL/GenBank/DDBJ databases">
        <title>Sequencing the genomes of 1000 Actinobacteria strains.</title>
        <authorList>
            <person name="Klenk H.-P."/>
        </authorList>
    </citation>
    <scope>NUCLEOTIDE SEQUENCE [LARGE SCALE GENOMIC DNA]</scope>
    <source>
        <strain evidence="9 10">DSM 45165</strain>
    </source>
</reference>
<protein>
    <recommendedName>
        <fullName evidence="8">Probable membrane transporter protein</fullName>
    </recommendedName>
</protein>
<evidence type="ECO:0000256" key="2">
    <source>
        <dbReference type="ARBA" id="ARBA00009142"/>
    </source>
</evidence>
<keyword evidence="4 8" id="KW-1003">Cell membrane</keyword>
<evidence type="ECO:0000256" key="8">
    <source>
        <dbReference type="RuleBase" id="RU363041"/>
    </source>
</evidence>
<evidence type="ECO:0000313" key="9">
    <source>
        <dbReference type="EMBL" id="PKV92711.1"/>
    </source>
</evidence>
<keyword evidence="5 8" id="KW-0812">Transmembrane</keyword>
<comment type="subcellular location">
    <subcellularLocation>
        <location evidence="1 8">Cell membrane</location>
        <topology evidence="1 8">Multi-pass membrane protein</topology>
    </subcellularLocation>
</comment>
<evidence type="ECO:0000256" key="4">
    <source>
        <dbReference type="ARBA" id="ARBA00022475"/>
    </source>
</evidence>
<evidence type="ECO:0000256" key="5">
    <source>
        <dbReference type="ARBA" id="ARBA00022692"/>
    </source>
</evidence>
<keyword evidence="6 8" id="KW-1133">Transmembrane helix</keyword>
<evidence type="ECO:0000313" key="10">
    <source>
        <dbReference type="Proteomes" id="UP000233750"/>
    </source>
</evidence>
<keyword evidence="10" id="KW-1185">Reference proteome</keyword>
<comment type="similarity">
    <text evidence="2 8">Belongs to the 4-toluene sulfonate uptake permease (TSUP) (TC 2.A.102) family.</text>
</comment>
<keyword evidence="7 8" id="KW-0472">Membrane</keyword>
<organism evidence="9 10">
    <name type="scientific">Amycolatopsis echigonensis</name>
    <dbReference type="NCBI Taxonomy" id="2576905"/>
    <lineage>
        <taxon>Bacteria</taxon>
        <taxon>Bacillati</taxon>
        <taxon>Actinomycetota</taxon>
        <taxon>Actinomycetes</taxon>
        <taxon>Pseudonocardiales</taxon>
        <taxon>Pseudonocardiaceae</taxon>
        <taxon>Amycolatopsis</taxon>
    </lineage>
</organism>
<gene>
    <name evidence="9" type="ORF">ATK30_3536</name>
</gene>
<dbReference type="InterPro" id="IPR052017">
    <property type="entry name" value="TSUP"/>
</dbReference>
<evidence type="ECO:0000256" key="6">
    <source>
        <dbReference type="ARBA" id="ARBA00022989"/>
    </source>
</evidence>
<dbReference type="PANTHER" id="PTHR30269">
    <property type="entry name" value="TRANSMEMBRANE PROTEIN YFCA"/>
    <property type="match status" value="1"/>
</dbReference>
<accession>A0A2N3WFS2</accession>
<evidence type="ECO:0000256" key="7">
    <source>
        <dbReference type="ARBA" id="ARBA00023136"/>
    </source>
</evidence>
<dbReference type="EMBL" id="PJMY01000003">
    <property type="protein sequence ID" value="PKV92711.1"/>
    <property type="molecule type" value="Genomic_DNA"/>
</dbReference>
<dbReference type="InterPro" id="IPR002781">
    <property type="entry name" value="TM_pro_TauE-like"/>
</dbReference>
<feature type="transmembrane region" description="Helical" evidence="8">
    <location>
        <begin position="233"/>
        <end position="252"/>
    </location>
</feature>
<proteinExistence type="inferred from homology"/>
<dbReference type="Pfam" id="PF01925">
    <property type="entry name" value="TauE"/>
    <property type="match status" value="1"/>
</dbReference>
<feature type="transmembrane region" description="Helical" evidence="8">
    <location>
        <begin position="7"/>
        <end position="31"/>
    </location>
</feature>
<sequence>MTWWHAVVIFIAGMWAGTINTVVGSGTLVTFPVLVALGYPPVTATTSNAVGLAPGTVSGAYGYRHELVGYWPQVMRFAVASFFGAIGGTVLLLTLPKGAFEKIVPVLVGLAVVLVIVQPKVSKWVQKRREANGREHHAGPLLFGLLFVIGIYGGYFTAAQGVMMMAVMGMLLSEPLQRLNGVKNVLSAVVNIVAGTIYAFVAPVSWPVIGLLALGSTIGGQLGARIGRKLPPAVLRGVIVVIGLAAVVQLVLK</sequence>
<name>A0A2N3WFS2_9PSEU</name>
<feature type="transmembrane region" description="Helical" evidence="8">
    <location>
        <begin position="141"/>
        <end position="172"/>
    </location>
</feature>
<dbReference type="PANTHER" id="PTHR30269:SF0">
    <property type="entry name" value="MEMBRANE TRANSPORTER PROTEIN YFCA-RELATED"/>
    <property type="match status" value="1"/>
</dbReference>
<dbReference type="RefSeq" id="WP_101436470.1">
    <property type="nucleotide sequence ID" value="NZ_PJMY01000003.1"/>
</dbReference>
<feature type="transmembrane region" description="Helical" evidence="8">
    <location>
        <begin position="74"/>
        <end position="96"/>
    </location>
</feature>
<dbReference type="OrthoDB" id="3782574at2"/>
<dbReference type="Proteomes" id="UP000233750">
    <property type="component" value="Unassembled WGS sequence"/>
</dbReference>
<feature type="transmembrane region" description="Helical" evidence="8">
    <location>
        <begin position="103"/>
        <end position="121"/>
    </location>
</feature>
<feature type="transmembrane region" description="Helical" evidence="8">
    <location>
        <begin position="184"/>
        <end position="202"/>
    </location>
</feature>
<evidence type="ECO:0000256" key="3">
    <source>
        <dbReference type="ARBA" id="ARBA00022448"/>
    </source>
</evidence>
<keyword evidence="3" id="KW-0813">Transport</keyword>
<evidence type="ECO:0000256" key="1">
    <source>
        <dbReference type="ARBA" id="ARBA00004651"/>
    </source>
</evidence>